<dbReference type="InterPro" id="IPR001123">
    <property type="entry name" value="LeuE-type"/>
</dbReference>
<feature type="transmembrane region" description="Helical" evidence="6">
    <location>
        <begin position="35"/>
        <end position="58"/>
    </location>
</feature>
<keyword evidence="4 6" id="KW-1133">Transmembrane helix</keyword>
<accession>A0ABY7SXN6</accession>
<evidence type="ECO:0000313" key="7">
    <source>
        <dbReference type="EMBL" id="WCR11805.1"/>
    </source>
</evidence>
<feature type="transmembrane region" description="Helical" evidence="6">
    <location>
        <begin position="64"/>
        <end position="84"/>
    </location>
</feature>
<feature type="transmembrane region" description="Helical" evidence="6">
    <location>
        <begin position="105"/>
        <end position="124"/>
    </location>
</feature>
<dbReference type="RefSeq" id="WP_272859922.1">
    <property type="nucleotide sequence ID" value="NZ_CP067134.1"/>
</dbReference>
<proteinExistence type="predicted"/>
<keyword evidence="2" id="KW-1003">Cell membrane</keyword>
<keyword evidence="3 6" id="KW-0812">Transmembrane</keyword>
<evidence type="ECO:0000256" key="4">
    <source>
        <dbReference type="ARBA" id="ARBA00022989"/>
    </source>
</evidence>
<evidence type="ECO:0000256" key="3">
    <source>
        <dbReference type="ARBA" id="ARBA00022692"/>
    </source>
</evidence>
<dbReference type="Proteomes" id="UP001218412">
    <property type="component" value="Chromosome"/>
</dbReference>
<sequence>MTSFLAGLGTGLSLIVAIGAQNAFVLKQGLLRRHVLAVCLFCAASDALLIALGVGGMAAAGARFPWLVAAMRWGGVAFLLWYGLRSFRAALRGGDALRPAGRGDGLAATLLTAAALTWLNPHVWLDTVVLLGAVSSQWPDRRGFAAGAICGSFLFFFALGYGARLLAPVFARPRAWQWLEAGVGAIMWAIAARLALG</sequence>
<dbReference type="Pfam" id="PF01810">
    <property type="entry name" value="LysE"/>
    <property type="match status" value="1"/>
</dbReference>
<evidence type="ECO:0000313" key="8">
    <source>
        <dbReference type="Proteomes" id="UP001218412"/>
    </source>
</evidence>
<evidence type="ECO:0000256" key="2">
    <source>
        <dbReference type="ARBA" id="ARBA00022475"/>
    </source>
</evidence>
<dbReference type="PANTHER" id="PTHR30086:SF20">
    <property type="entry name" value="ARGININE EXPORTER PROTEIN ARGO-RELATED"/>
    <property type="match status" value="1"/>
</dbReference>
<keyword evidence="8" id="KW-1185">Reference proteome</keyword>
<protein>
    <submittedName>
        <fullName evidence="7">Amino acid transporter</fullName>
    </submittedName>
</protein>
<dbReference type="EMBL" id="CP067134">
    <property type="protein sequence ID" value="WCR11805.1"/>
    <property type="molecule type" value="Genomic_DNA"/>
</dbReference>
<feature type="transmembrane region" description="Helical" evidence="6">
    <location>
        <begin position="6"/>
        <end position="26"/>
    </location>
</feature>
<keyword evidence="5 6" id="KW-0472">Membrane</keyword>
<comment type="subcellular location">
    <subcellularLocation>
        <location evidence="1">Cell membrane</location>
        <topology evidence="1">Multi-pass membrane protein</topology>
    </subcellularLocation>
</comment>
<evidence type="ECO:0000256" key="1">
    <source>
        <dbReference type="ARBA" id="ARBA00004651"/>
    </source>
</evidence>
<organism evidence="7 8">
    <name type="scientific">Paracoccus stylophorae</name>
    <dbReference type="NCBI Taxonomy" id="659350"/>
    <lineage>
        <taxon>Bacteria</taxon>
        <taxon>Pseudomonadati</taxon>
        <taxon>Pseudomonadota</taxon>
        <taxon>Alphaproteobacteria</taxon>
        <taxon>Rhodobacterales</taxon>
        <taxon>Paracoccaceae</taxon>
        <taxon>Paracoccus</taxon>
    </lineage>
</organism>
<feature type="transmembrane region" description="Helical" evidence="6">
    <location>
        <begin position="144"/>
        <end position="166"/>
    </location>
</feature>
<evidence type="ECO:0000256" key="6">
    <source>
        <dbReference type="SAM" id="Phobius"/>
    </source>
</evidence>
<gene>
    <name evidence="7" type="ORF">JHW45_05405</name>
</gene>
<reference evidence="7 8" key="1">
    <citation type="submission" date="2021-01" db="EMBL/GenBank/DDBJ databases">
        <title>Biogeographic distribution of Paracoccus.</title>
        <authorList>
            <person name="Hollensteiner J."/>
            <person name="Leineberger J."/>
            <person name="Brinkhoff T."/>
            <person name="Daniel R."/>
        </authorList>
    </citation>
    <scope>NUCLEOTIDE SEQUENCE [LARGE SCALE GENOMIC DNA]</scope>
    <source>
        <strain evidence="7 8">LMG25392</strain>
    </source>
</reference>
<dbReference type="PANTHER" id="PTHR30086">
    <property type="entry name" value="ARGININE EXPORTER PROTEIN ARGO"/>
    <property type="match status" value="1"/>
</dbReference>
<evidence type="ECO:0000256" key="5">
    <source>
        <dbReference type="ARBA" id="ARBA00023136"/>
    </source>
</evidence>
<name>A0ABY7SXN6_9RHOB</name>